<keyword evidence="2" id="KW-1003">Cell membrane</keyword>
<feature type="transmembrane region" description="Helical" evidence="10">
    <location>
        <begin position="159"/>
        <end position="178"/>
    </location>
</feature>
<dbReference type="SUPFAM" id="SSF81321">
    <property type="entry name" value="Family A G protein-coupled receptor-like"/>
    <property type="match status" value="2"/>
</dbReference>
<keyword evidence="6 10" id="KW-0472">Membrane</keyword>
<feature type="region of interest" description="Disordered" evidence="9">
    <location>
        <begin position="366"/>
        <end position="424"/>
    </location>
</feature>
<gene>
    <name evidence="12" type="ORF">CGI_10011645</name>
</gene>
<dbReference type="AlphaFoldDB" id="K1RFC1"/>
<feature type="transmembrane region" description="Helical" evidence="10">
    <location>
        <begin position="74"/>
        <end position="96"/>
    </location>
</feature>
<organism evidence="12">
    <name type="scientific">Magallana gigas</name>
    <name type="common">Pacific oyster</name>
    <name type="synonym">Crassostrea gigas</name>
    <dbReference type="NCBI Taxonomy" id="29159"/>
    <lineage>
        <taxon>Eukaryota</taxon>
        <taxon>Metazoa</taxon>
        <taxon>Spiralia</taxon>
        <taxon>Lophotrochozoa</taxon>
        <taxon>Mollusca</taxon>
        <taxon>Bivalvia</taxon>
        <taxon>Autobranchia</taxon>
        <taxon>Pteriomorphia</taxon>
        <taxon>Ostreida</taxon>
        <taxon>Ostreoidea</taxon>
        <taxon>Ostreidae</taxon>
        <taxon>Magallana</taxon>
    </lineage>
</organism>
<dbReference type="PANTHER" id="PTHR24249">
    <property type="entry name" value="HISTAMINE RECEPTOR-RELATED G-PROTEIN COUPLED RECEPTOR"/>
    <property type="match status" value="1"/>
</dbReference>
<evidence type="ECO:0000256" key="10">
    <source>
        <dbReference type="SAM" id="Phobius"/>
    </source>
</evidence>
<evidence type="ECO:0000256" key="8">
    <source>
        <dbReference type="ARBA" id="ARBA00023224"/>
    </source>
</evidence>
<protein>
    <submittedName>
        <fullName evidence="12">Melatonin-related receptor</fullName>
    </submittedName>
</protein>
<name>K1RFC1_MAGGI</name>
<evidence type="ECO:0000256" key="1">
    <source>
        <dbReference type="ARBA" id="ARBA00004651"/>
    </source>
</evidence>
<feature type="transmembrane region" description="Helical" evidence="10">
    <location>
        <begin position="116"/>
        <end position="138"/>
    </location>
</feature>
<evidence type="ECO:0000256" key="6">
    <source>
        <dbReference type="ARBA" id="ARBA00023136"/>
    </source>
</evidence>
<dbReference type="GO" id="GO:0004930">
    <property type="term" value="F:G protein-coupled receptor activity"/>
    <property type="evidence" value="ECO:0007669"/>
    <property type="project" value="UniProtKB-KW"/>
</dbReference>
<dbReference type="PROSITE" id="PS50262">
    <property type="entry name" value="G_PROTEIN_RECEP_F1_2"/>
    <property type="match status" value="1"/>
</dbReference>
<keyword evidence="7 12" id="KW-0675">Receptor</keyword>
<evidence type="ECO:0000256" key="9">
    <source>
        <dbReference type="SAM" id="MobiDB-lite"/>
    </source>
</evidence>
<dbReference type="InterPro" id="IPR017452">
    <property type="entry name" value="GPCR_Rhodpsn_7TM"/>
</dbReference>
<dbReference type="InterPro" id="IPR050569">
    <property type="entry name" value="TAAR"/>
</dbReference>
<dbReference type="Gene3D" id="1.10.1220.70">
    <property type="match status" value="1"/>
</dbReference>
<reference evidence="12" key="1">
    <citation type="journal article" date="2012" name="Nature">
        <title>The oyster genome reveals stress adaptation and complexity of shell formation.</title>
        <authorList>
            <person name="Zhang G."/>
            <person name="Fang X."/>
            <person name="Guo X."/>
            <person name="Li L."/>
            <person name="Luo R."/>
            <person name="Xu F."/>
            <person name="Yang P."/>
            <person name="Zhang L."/>
            <person name="Wang X."/>
            <person name="Qi H."/>
            <person name="Xiong Z."/>
            <person name="Que H."/>
            <person name="Xie Y."/>
            <person name="Holland P.W."/>
            <person name="Paps J."/>
            <person name="Zhu Y."/>
            <person name="Wu F."/>
            <person name="Chen Y."/>
            <person name="Wang J."/>
            <person name="Peng C."/>
            <person name="Meng J."/>
            <person name="Yang L."/>
            <person name="Liu J."/>
            <person name="Wen B."/>
            <person name="Zhang N."/>
            <person name="Huang Z."/>
            <person name="Zhu Q."/>
            <person name="Feng Y."/>
            <person name="Mount A."/>
            <person name="Hedgecock D."/>
            <person name="Xu Z."/>
            <person name="Liu Y."/>
            <person name="Domazet-Loso T."/>
            <person name="Du Y."/>
            <person name="Sun X."/>
            <person name="Zhang S."/>
            <person name="Liu B."/>
            <person name="Cheng P."/>
            <person name="Jiang X."/>
            <person name="Li J."/>
            <person name="Fan D."/>
            <person name="Wang W."/>
            <person name="Fu W."/>
            <person name="Wang T."/>
            <person name="Wang B."/>
            <person name="Zhang J."/>
            <person name="Peng Z."/>
            <person name="Li Y."/>
            <person name="Li N."/>
            <person name="Wang J."/>
            <person name="Chen M."/>
            <person name="He Y."/>
            <person name="Tan F."/>
            <person name="Song X."/>
            <person name="Zheng Q."/>
            <person name="Huang R."/>
            <person name="Yang H."/>
            <person name="Du X."/>
            <person name="Chen L."/>
            <person name="Yang M."/>
            <person name="Gaffney P.M."/>
            <person name="Wang S."/>
            <person name="Luo L."/>
            <person name="She Z."/>
            <person name="Ming Y."/>
            <person name="Huang W."/>
            <person name="Zhang S."/>
            <person name="Huang B."/>
            <person name="Zhang Y."/>
            <person name="Qu T."/>
            <person name="Ni P."/>
            <person name="Miao G."/>
            <person name="Wang J."/>
            <person name="Wang Q."/>
            <person name="Steinberg C.E."/>
            <person name="Wang H."/>
            <person name="Li N."/>
            <person name="Qian L."/>
            <person name="Zhang G."/>
            <person name="Li Y."/>
            <person name="Yang H."/>
            <person name="Liu X."/>
            <person name="Wang J."/>
            <person name="Yin Y."/>
            <person name="Wang J."/>
        </authorList>
    </citation>
    <scope>NUCLEOTIDE SEQUENCE [LARGE SCALE GENOMIC DNA]</scope>
    <source>
        <strain evidence="12">05x7-T-G4-1.051#20</strain>
    </source>
</reference>
<evidence type="ECO:0000256" key="7">
    <source>
        <dbReference type="ARBA" id="ARBA00023170"/>
    </source>
</evidence>
<evidence type="ECO:0000259" key="11">
    <source>
        <dbReference type="PROSITE" id="PS50262"/>
    </source>
</evidence>
<sequence length="509" mass="57994">MLANITESMVGMASNFNVHVSCDDPEEHDHFSPVFTFFIITWLAVIFVADLVGNTLVIIVILKNPSMRERGETTNFFLLNLAIADLLVTIVIPFSIHSAYKECWDLSMSICKFNSFLVTLSLLTSIHTLMYISIHKFVSVRRVAVKNNFNDPVSRRTSFILIGLAWIYALIFSILTVMSEPIFKEKTLQCGPRYPVIGNKTFFLHIANQIGNLFIPLVILTFCYIRIFMYIRHHTHEQRRMSSCSGEASNTQGERGVTLTLVIVLACFLLSWLPYIVYTNYGAIVKDKKNDIPYYLNPLAYCFGYMNSACNPLIYAWRIPRFRQGYKDIFNKTKYFVTIVDGGRRVRRPVTPSMVESEAGRRMSAARTSISDVRISSSGRPSLSELGLDNVPSKTGDESEETTSLSVNGQKASDYKRSAPQTERLTSIEEKQAEDAYCFGYMNSAYNPLIYAWRIPRFRQGYKDIFNKTKYFVTIVDGGRRVRRPVTPSMIESEAGRRLSATQRLTTNL</sequence>
<feature type="compositionally biased region" description="Polar residues" evidence="9">
    <location>
        <begin position="402"/>
        <end position="411"/>
    </location>
</feature>
<accession>K1RFC1</accession>
<keyword evidence="3 10" id="KW-0812">Transmembrane</keyword>
<evidence type="ECO:0000256" key="4">
    <source>
        <dbReference type="ARBA" id="ARBA00022989"/>
    </source>
</evidence>
<dbReference type="GO" id="GO:0005886">
    <property type="term" value="C:plasma membrane"/>
    <property type="evidence" value="ECO:0007669"/>
    <property type="project" value="UniProtKB-SubCell"/>
</dbReference>
<feature type="transmembrane region" description="Helical" evidence="10">
    <location>
        <begin position="34"/>
        <end position="62"/>
    </location>
</feature>
<evidence type="ECO:0000313" key="12">
    <source>
        <dbReference type="EMBL" id="EKC32826.1"/>
    </source>
</evidence>
<dbReference type="InParanoid" id="K1RFC1"/>
<dbReference type="EMBL" id="JH818230">
    <property type="protein sequence ID" value="EKC32826.1"/>
    <property type="molecule type" value="Genomic_DNA"/>
</dbReference>
<comment type="subcellular location">
    <subcellularLocation>
        <location evidence="1">Cell membrane</location>
        <topology evidence="1">Multi-pass membrane protein</topology>
    </subcellularLocation>
</comment>
<evidence type="ECO:0000256" key="3">
    <source>
        <dbReference type="ARBA" id="ARBA00022692"/>
    </source>
</evidence>
<keyword evidence="5" id="KW-0297">G-protein coupled receptor</keyword>
<dbReference type="InterPro" id="IPR000276">
    <property type="entry name" value="GPCR_Rhodpsn"/>
</dbReference>
<feature type="transmembrane region" description="Helical" evidence="10">
    <location>
        <begin position="298"/>
        <end position="317"/>
    </location>
</feature>
<dbReference type="Gene3D" id="1.20.1070.10">
    <property type="entry name" value="Rhodopsin 7-helix transmembrane proteins"/>
    <property type="match status" value="1"/>
</dbReference>
<dbReference type="CDD" id="cd00637">
    <property type="entry name" value="7tm_classA_rhodopsin-like"/>
    <property type="match status" value="1"/>
</dbReference>
<dbReference type="PANTHER" id="PTHR24249:SF372">
    <property type="entry name" value="G-PROTEIN COUPLED RECEPTORS FAMILY 1 PROFILE DOMAIN-CONTAINING PROTEIN"/>
    <property type="match status" value="1"/>
</dbReference>
<evidence type="ECO:0000256" key="2">
    <source>
        <dbReference type="ARBA" id="ARBA00022475"/>
    </source>
</evidence>
<feature type="compositionally biased region" description="Polar residues" evidence="9">
    <location>
        <begin position="366"/>
        <end position="381"/>
    </location>
</feature>
<proteinExistence type="predicted"/>
<evidence type="ECO:0000256" key="5">
    <source>
        <dbReference type="ARBA" id="ARBA00023040"/>
    </source>
</evidence>
<dbReference type="HOGENOM" id="CLU_535589_0_0_1"/>
<keyword evidence="4 10" id="KW-1133">Transmembrane helix</keyword>
<dbReference type="PRINTS" id="PR00237">
    <property type="entry name" value="GPCRRHODOPSN"/>
</dbReference>
<dbReference type="Pfam" id="PF00001">
    <property type="entry name" value="7tm_1"/>
    <property type="match status" value="1"/>
</dbReference>
<feature type="domain" description="G-protein coupled receptors family 1 profile" evidence="11">
    <location>
        <begin position="53"/>
        <end position="315"/>
    </location>
</feature>
<feature type="transmembrane region" description="Helical" evidence="10">
    <location>
        <begin position="213"/>
        <end position="231"/>
    </location>
</feature>
<keyword evidence="8" id="KW-0807">Transducer</keyword>
<feature type="transmembrane region" description="Helical" evidence="10">
    <location>
        <begin position="257"/>
        <end position="278"/>
    </location>
</feature>